<reference evidence="1 2" key="1">
    <citation type="submission" date="2024-02" db="EMBL/GenBank/DDBJ databases">
        <title>Deinococcus carri NBRC 110142.</title>
        <authorList>
            <person name="Ichikawa N."/>
            <person name="Katano-Makiyama Y."/>
            <person name="Hidaka K."/>
        </authorList>
    </citation>
    <scope>NUCLEOTIDE SEQUENCE [LARGE SCALE GENOMIC DNA]</scope>
    <source>
        <strain evidence="1 2">NBRC 110142</strain>
    </source>
</reference>
<name>A0ABP9WBQ7_9DEIO</name>
<evidence type="ECO:0000313" key="1">
    <source>
        <dbReference type="EMBL" id="GAA5514753.1"/>
    </source>
</evidence>
<sequence length="101" mass="11312">MNKRIVVKFVPPAPVKVPNGKSTTRTRTWQVDKLIEFLRAGLTPLVQQAHPGVELEVVEGRAADVRFDGWKPEKPSVVREQIGEMIGTVMEDLEAEEYLSA</sequence>
<evidence type="ECO:0000313" key="2">
    <source>
        <dbReference type="Proteomes" id="UP001401887"/>
    </source>
</evidence>
<dbReference type="EMBL" id="BAABRP010000024">
    <property type="protein sequence ID" value="GAA5514753.1"/>
    <property type="molecule type" value="Genomic_DNA"/>
</dbReference>
<dbReference type="Proteomes" id="UP001401887">
    <property type="component" value="Unassembled WGS sequence"/>
</dbReference>
<organism evidence="1 2">
    <name type="scientific">Deinococcus carri</name>
    <dbReference type="NCBI Taxonomy" id="1211323"/>
    <lineage>
        <taxon>Bacteria</taxon>
        <taxon>Thermotogati</taxon>
        <taxon>Deinococcota</taxon>
        <taxon>Deinococci</taxon>
        <taxon>Deinococcales</taxon>
        <taxon>Deinococcaceae</taxon>
        <taxon>Deinococcus</taxon>
    </lineage>
</organism>
<comment type="caution">
    <text evidence="1">The sequence shown here is derived from an EMBL/GenBank/DDBJ whole genome shotgun (WGS) entry which is preliminary data.</text>
</comment>
<accession>A0ABP9WBQ7</accession>
<gene>
    <name evidence="1" type="ORF">Dcar01_03514</name>
</gene>
<dbReference type="RefSeq" id="WP_345467846.1">
    <property type="nucleotide sequence ID" value="NZ_BAABRP010000024.1"/>
</dbReference>
<proteinExistence type="predicted"/>
<protein>
    <submittedName>
        <fullName evidence="1">Uncharacterized protein</fullName>
    </submittedName>
</protein>
<keyword evidence="2" id="KW-1185">Reference proteome</keyword>